<protein>
    <recommendedName>
        <fullName evidence="3">DUF1127 domain-containing protein</fullName>
    </recommendedName>
</protein>
<dbReference type="EMBL" id="JBHUIX010000019">
    <property type="protein sequence ID" value="MFD2175774.1"/>
    <property type="molecule type" value="Genomic_DNA"/>
</dbReference>
<dbReference type="RefSeq" id="WP_377393230.1">
    <property type="nucleotide sequence ID" value="NZ_JBHUIX010000019.1"/>
</dbReference>
<evidence type="ECO:0008006" key="3">
    <source>
        <dbReference type="Google" id="ProtNLM"/>
    </source>
</evidence>
<evidence type="ECO:0000313" key="1">
    <source>
        <dbReference type="EMBL" id="MFD2175774.1"/>
    </source>
</evidence>
<reference evidence="2" key="1">
    <citation type="journal article" date="2019" name="Int. J. Syst. Evol. Microbiol.">
        <title>The Global Catalogue of Microorganisms (GCM) 10K type strain sequencing project: providing services to taxonomists for standard genome sequencing and annotation.</title>
        <authorList>
            <consortium name="The Broad Institute Genomics Platform"/>
            <consortium name="The Broad Institute Genome Sequencing Center for Infectious Disease"/>
            <person name="Wu L."/>
            <person name="Ma J."/>
        </authorList>
    </citation>
    <scope>NUCLEOTIDE SEQUENCE [LARGE SCALE GENOMIC DNA]</scope>
    <source>
        <strain evidence="2">CCUG 55131</strain>
    </source>
</reference>
<sequence length="78" mass="8662">MAYVTTFTQKEKGPVKGLQARLGQIGAAIGARLVEAVETGSRMRDVVRYSEMSDAELAVHGLTRDEIVSHVFRDKFCY</sequence>
<keyword evidence="2" id="KW-1185">Reference proteome</keyword>
<dbReference type="Proteomes" id="UP001597413">
    <property type="component" value="Unassembled WGS sequence"/>
</dbReference>
<accession>A0ABW5ACZ9</accession>
<comment type="caution">
    <text evidence="1">The sequence shown here is derived from an EMBL/GenBank/DDBJ whole genome shotgun (WGS) entry which is preliminary data.</text>
</comment>
<evidence type="ECO:0000313" key="2">
    <source>
        <dbReference type="Proteomes" id="UP001597413"/>
    </source>
</evidence>
<proteinExistence type="predicted"/>
<gene>
    <name evidence="1" type="ORF">ACFSM0_16900</name>
</gene>
<name>A0ABW5ACZ9_9RHOB</name>
<organism evidence="1 2">
    <name type="scientific">Rhodobacter lacus</name>
    <dbReference type="NCBI Taxonomy" id="1641972"/>
    <lineage>
        <taxon>Bacteria</taxon>
        <taxon>Pseudomonadati</taxon>
        <taxon>Pseudomonadota</taxon>
        <taxon>Alphaproteobacteria</taxon>
        <taxon>Rhodobacterales</taxon>
        <taxon>Rhodobacter group</taxon>
        <taxon>Rhodobacter</taxon>
    </lineage>
</organism>